<dbReference type="EMBL" id="JACEFO010002202">
    <property type="protein sequence ID" value="KAF8673837.1"/>
    <property type="molecule type" value="Genomic_DNA"/>
</dbReference>
<evidence type="ECO:0000256" key="1">
    <source>
        <dbReference type="SAM" id="MobiDB-lite"/>
    </source>
</evidence>
<keyword evidence="3" id="KW-1185">Reference proteome</keyword>
<proteinExistence type="predicted"/>
<feature type="compositionally biased region" description="Low complexity" evidence="1">
    <location>
        <begin position="148"/>
        <end position="163"/>
    </location>
</feature>
<feature type="region of interest" description="Disordered" evidence="1">
    <location>
        <begin position="148"/>
        <end position="185"/>
    </location>
</feature>
<gene>
    <name evidence="2" type="ORF">HU200_048596</name>
</gene>
<dbReference type="Proteomes" id="UP000636709">
    <property type="component" value="Unassembled WGS sequence"/>
</dbReference>
<comment type="caution">
    <text evidence="2">The sequence shown here is derived from an EMBL/GenBank/DDBJ whole genome shotgun (WGS) entry which is preliminary data.</text>
</comment>
<reference evidence="2" key="1">
    <citation type="submission" date="2020-07" db="EMBL/GenBank/DDBJ databases">
        <title>Genome sequence and genetic diversity analysis of an under-domesticated orphan crop, white fonio (Digitaria exilis).</title>
        <authorList>
            <person name="Bennetzen J.L."/>
            <person name="Chen S."/>
            <person name="Ma X."/>
            <person name="Wang X."/>
            <person name="Yssel A.E.J."/>
            <person name="Chaluvadi S.R."/>
            <person name="Johnson M."/>
            <person name="Gangashetty P."/>
            <person name="Hamidou F."/>
            <person name="Sanogo M.D."/>
            <person name="Zwaenepoel A."/>
            <person name="Wallace J."/>
            <person name="Van De Peer Y."/>
            <person name="Van Deynze A."/>
        </authorList>
    </citation>
    <scope>NUCLEOTIDE SEQUENCE</scope>
    <source>
        <tissue evidence="2">Leaves</tissue>
    </source>
</reference>
<accession>A0A835ASP8</accession>
<dbReference type="AlphaFoldDB" id="A0A835ASP8"/>
<feature type="region of interest" description="Disordered" evidence="1">
    <location>
        <begin position="95"/>
        <end position="117"/>
    </location>
</feature>
<feature type="compositionally biased region" description="Basic and acidic residues" evidence="1">
    <location>
        <begin position="95"/>
        <end position="112"/>
    </location>
</feature>
<sequence>MATAASRSIITAPMCRDNEARPLEDILKYHPHHLAKSRSAISCPEIRSTPEHKVSAGSSPGAGIWAPDGPHGSLVCLGGRCLRLKKKLKSETERALRAKEKWGKTKNHQRERGHNRHCPTKRLKTRRLDGNTHAPRFRNRRRHRRHLAVPLTRPTRPPAATLLSPQNLQPIYPAIPTDRGTRSRA</sequence>
<evidence type="ECO:0000313" key="3">
    <source>
        <dbReference type="Proteomes" id="UP000636709"/>
    </source>
</evidence>
<protein>
    <submittedName>
        <fullName evidence="2">Uncharacterized protein</fullName>
    </submittedName>
</protein>
<organism evidence="2 3">
    <name type="scientific">Digitaria exilis</name>
    <dbReference type="NCBI Taxonomy" id="1010633"/>
    <lineage>
        <taxon>Eukaryota</taxon>
        <taxon>Viridiplantae</taxon>
        <taxon>Streptophyta</taxon>
        <taxon>Embryophyta</taxon>
        <taxon>Tracheophyta</taxon>
        <taxon>Spermatophyta</taxon>
        <taxon>Magnoliopsida</taxon>
        <taxon>Liliopsida</taxon>
        <taxon>Poales</taxon>
        <taxon>Poaceae</taxon>
        <taxon>PACMAD clade</taxon>
        <taxon>Panicoideae</taxon>
        <taxon>Panicodae</taxon>
        <taxon>Paniceae</taxon>
        <taxon>Anthephorinae</taxon>
        <taxon>Digitaria</taxon>
    </lineage>
</organism>
<name>A0A835ASP8_9POAL</name>
<evidence type="ECO:0000313" key="2">
    <source>
        <dbReference type="EMBL" id="KAF8673837.1"/>
    </source>
</evidence>